<dbReference type="Pfam" id="PF13330">
    <property type="entry name" value="Mucin2_WxxW"/>
    <property type="match status" value="2"/>
</dbReference>
<dbReference type="InterPro" id="IPR055400">
    <property type="entry name" value="CEMIP_X"/>
</dbReference>
<keyword evidence="6" id="KW-1003">Cell membrane</keyword>
<dbReference type="Pfam" id="PF24605">
    <property type="entry name" value="CEMIP_X"/>
    <property type="match status" value="1"/>
</dbReference>
<evidence type="ECO:0000256" key="1">
    <source>
        <dbReference type="ARBA" id="ARBA00000251"/>
    </source>
</evidence>
<comment type="catalytic activity">
    <reaction evidence="1">
        <text>Random hydrolysis of (1-&gt;4)-linkages between N-acetyl-beta-D-glucosamine and D-glucuronate residues in hyaluronate.</text>
        <dbReference type="EC" id="3.2.1.35"/>
    </reaction>
</comment>
<evidence type="ECO:0000256" key="14">
    <source>
        <dbReference type="ARBA" id="ARBA00023295"/>
    </source>
</evidence>
<evidence type="ECO:0000256" key="6">
    <source>
        <dbReference type="ARBA" id="ARBA00022475"/>
    </source>
</evidence>
<keyword evidence="11" id="KW-0378">Hydrolase</keyword>
<evidence type="ECO:0000256" key="12">
    <source>
        <dbReference type="ARBA" id="ARBA00023136"/>
    </source>
</evidence>
<keyword evidence="13" id="KW-0325">Glycoprotein</keyword>
<evidence type="ECO:0000256" key="9">
    <source>
        <dbReference type="ARBA" id="ARBA00022734"/>
    </source>
</evidence>
<name>A0A6P6BL62_PTEVA</name>
<dbReference type="EC" id="3.2.1.35" evidence="5"/>
<dbReference type="Pfam" id="PF10162">
    <property type="entry name" value="G8"/>
    <property type="match status" value="1"/>
</dbReference>
<dbReference type="InterPro" id="IPR025155">
    <property type="entry name" value="WxxW_domain"/>
</dbReference>
<dbReference type="KEGG" id="pvp:105301647"/>
<gene>
    <name evidence="19" type="primary">CEMIP</name>
</gene>
<dbReference type="InterPro" id="IPR019316">
    <property type="entry name" value="G8_domain"/>
</dbReference>
<dbReference type="SUPFAM" id="SSF51126">
    <property type="entry name" value="Pectin lyase-like"/>
    <property type="match status" value="1"/>
</dbReference>
<proteinExistence type="inferred from homology"/>
<dbReference type="PROSITE" id="PS51484">
    <property type="entry name" value="G8"/>
    <property type="match status" value="1"/>
</dbReference>
<reference evidence="19" key="1">
    <citation type="submission" date="2025-08" db="UniProtKB">
        <authorList>
            <consortium name="RefSeq"/>
        </authorList>
    </citation>
    <scope>IDENTIFICATION</scope>
    <source>
        <tissue evidence="19">Kidney</tissue>
    </source>
</reference>
<dbReference type="GO" id="GO:0004415">
    <property type="term" value="F:hyalurononglucosaminidase activity"/>
    <property type="evidence" value="ECO:0007669"/>
    <property type="project" value="UniProtKB-EC"/>
</dbReference>
<evidence type="ECO:0000256" key="13">
    <source>
        <dbReference type="ARBA" id="ARBA00023180"/>
    </source>
</evidence>
<evidence type="ECO:0000256" key="8">
    <source>
        <dbReference type="ARBA" id="ARBA00022729"/>
    </source>
</evidence>
<dbReference type="CTD" id="57214"/>
<comment type="similarity">
    <text evidence="4">Belongs to the CEMIP family.</text>
</comment>
<protein>
    <recommendedName>
        <fullName evidence="5">hyaluronoglucosaminidase</fullName>
        <ecNumber evidence="5">3.2.1.35</ecNumber>
    </recommendedName>
</protein>
<dbReference type="GeneID" id="105301647"/>
<evidence type="ECO:0000256" key="3">
    <source>
        <dbReference type="ARBA" id="ARBA00004613"/>
    </source>
</evidence>
<keyword evidence="9 15" id="KW-0430">Lectin</keyword>
<dbReference type="GO" id="GO:0005576">
    <property type="term" value="C:extracellular region"/>
    <property type="evidence" value="ECO:0007669"/>
    <property type="project" value="UniProtKB-SubCell"/>
</dbReference>
<dbReference type="InterPro" id="IPR039473">
    <property type="entry name" value="TMEM2_PANDER-like"/>
</dbReference>
<evidence type="ECO:0000256" key="15">
    <source>
        <dbReference type="PROSITE-ProRule" id="PRU01375"/>
    </source>
</evidence>
<evidence type="ECO:0000256" key="11">
    <source>
        <dbReference type="ARBA" id="ARBA00022801"/>
    </source>
</evidence>
<dbReference type="Pfam" id="PF24606">
    <property type="entry name" value="CEMIP_beta-hel"/>
    <property type="match status" value="2"/>
</dbReference>
<feature type="domain" description="G8" evidence="17">
    <location>
        <begin position="98"/>
        <end position="220"/>
    </location>
</feature>
<evidence type="ECO:0000259" key="17">
    <source>
        <dbReference type="PROSITE" id="PS51484"/>
    </source>
</evidence>
<dbReference type="OrthoDB" id="120976at2759"/>
<dbReference type="Proteomes" id="UP000515202">
    <property type="component" value="Unplaced"/>
</dbReference>
<dbReference type="PANTHER" id="PTHR15535:SF15">
    <property type="entry name" value="CELL MIGRATION-INDUCING AND HYALURONAN-BINDING PROTEIN"/>
    <property type="match status" value="1"/>
</dbReference>
<dbReference type="InterPro" id="IPR052252">
    <property type="entry name" value="CEMIP/CEMIP2"/>
</dbReference>
<dbReference type="SMART" id="SM01225">
    <property type="entry name" value="G8"/>
    <property type="match status" value="1"/>
</dbReference>
<evidence type="ECO:0000256" key="7">
    <source>
        <dbReference type="ARBA" id="ARBA00022525"/>
    </source>
</evidence>
<dbReference type="GO" id="GO:0005886">
    <property type="term" value="C:plasma membrane"/>
    <property type="evidence" value="ECO:0007669"/>
    <property type="project" value="UniProtKB-SubCell"/>
</dbReference>
<accession>A0A6P6BL62</accession>
<sequence>MPFPSPRATPAHLCRETRQRASALPFESSCGPSRTHTKRSAWSEGSGMVREHPARMGAAGRQDFFKVILMSSWLLLSRVPGATSTVAAECPDQSPELQPWTPGHDRDHHVYIGQGRALLLTSSATVHSIHISEGGKLVIKDQDETIVLRTRHILIDSGGEMHAGSALCPFQGNFSIVLYGRADEGAQPDPYFGLKYIGVGRGGTLELHGQKKLSWTFLNKTLRPGGMEEGGYFFERSWGHRGVIVHVIDPQSGTVTHSDRFDTYRYKKESERLAQYLNAVPNGRILSVAVNDEGSRNLDDVARKAMTRLGSKHFLRLGFRHPWSFLTVKGNPASSVEDHTEYHGHRGSAAARVSKVFRSEHGELFSVSSSSEWVQDVEWTDWFHHDKVSHSKGGEKISDLRAAHPGKICNRPLDIQATTVDGVNLTTEVVYKRGQDYRFVCYNQGHACQSYRVRFLCGRPVRPRLTVTIDTNVNSTILTLEDNVQSWKPGDTLVVASTDYSMYQAEEFQVLPCRACASNQVRVAGKPMYLHMGEEVDGVDMRAEVGLLSRNLVVMGEMEDACYPYTKHVCSFFDFDTFGGHIKFALGFTAAHLEGVELKHMGQQLVGQYPVHFHLAGDVDEQGGYDPPTYVRDLSIHHTFSRCVTVHGSNGLLIKDVVGYNSLGHCFFTEDGPEERNTFDHCLGLLVKSGTLLPSDRDSKMCRTITEDAYPGYIPKPRQDCKVDPTNCVCLKLPSVLGGVSEAGCWGPVAGRPLDPHPGRGRPDTRREAGWCSGLWLPLVPQQETGFWFIFHHVPTGPSVGMYSPGYSEHIPLGKFHNNRAHSNYRAGMIIDNGVKTTEASAKDKRPFLSVISARYSPHQDADPLKPREPAIIKHFTAYKNQDHGAWLRGGDVWLDSCRFADNGIGLTLASGGTFPYDDGSKQEIKNSLFVGESRNVGTEMMDNRIWGPGGLDHSGRTLPIGQDFPIRGIQFYDGPINVQNCTFRKFVALEGRHTSALAFRLNNAWQSCPHNNVTSITFEDVPITSRVFFGEPGPWFNQLDMDGDKTSVFHDVDGSVSEYPGSYLTKADNWLVRHPDCIDVPDWRGAICSGRYAQMYIQAYKTSNLRMKIIKNDSPSHPLSLEGALTRSTHYQQYQPVVTLHRGYTIHWDQTAPAELAIWLINFNKGDWIRVGLCYPRGTSFSILSDVHNRLLKQTSKTGTFVRTLQMDKVDQSFPGRSHYYWDEASGLLFLKLTAQNPREKFAFCSVKGCERIRIKALIPKDAGVSDCSATAYPRFAERATVDVPMPRKLAGAQLKTQDHFLEVKMESFGQRFFHLLSDFAYIEVDGKKYPSLEDGIQVLVIDGSRGHVLSHTGFRNSVLQGVPWQVFSYVADIPDNSIVLMASRGRYVSRGPWTHVLEKLGADEGLRLKEKMAFVGFKGSFRPTWVNLNTDDHKAKIFQVVPIPVVRKRKL</sequence>
<dbReference type="Pfam" id="PF15711">
    <property type="entry name" value="ILEI"/>
    <property type="match status" value="2"/>
</dbReference>
<evidence type="ECO:0000313" key="19">
    <source>
        <dbReference type="RefSeq" id="XP_023375806.1"/>
    </source>
</evidence>
<evidence type="ECO:0000256" key="5">
    <source>
        <dbReference type="ARBA" id="ARBA00012774"/>
    </source>
</evidence>
<keyword evidence="18" id="KW-1185">Reference proteome</keyword>
<evidence type="ECO:0000256" key="16">
    <source>
        <dbReference type="SAM" id="MobiDB-lite"/>
    </source>
</evidence>
<organism evidence="18 19">
    <name type="scientific">Pteropus vampyrus</name>
    <name type="common">Large flying fox</name>
    <dbReference type="NCBI Taxonomy" id="132908"/>
    <lineage>
        <taxon>Eukaryota</taxon>
        <taxon>Metazoa</taxon>
        <taxon>Chordata</taxon>
        <taxon>Craniata</taxon>
        <taxon>Vertebrata</taxon>
        <taxon>Euteleostomi</taxon>
        <taxon>Mammalia</taxon>
        <taxon>Eutheria</taxon>
        <taxon>Laurasiatheria</taxon>
        <taxon>Chiroptera</taxon>
        <taxon>Yinpterochiroptera</taxon>
        <taxon>Pteropodoidea</taxon>
        <taxon>Pteropodidae</taxon>
        <taxon>Pteropodinae</taxon>
        <taxon>Pteropus</taxon>
    </lineage>
</organism>
<dbReference type="InterPro" id="IPR055401">
    <property type="entry name" value="CEMIP_beta-hel_dom"/>
</dbReference>
<keyword evidence="8" id="KW-0732">Signal</keyword>
<keyword evidence="12" id="KW-0472">Membrane</keyword>
<evidence type="ECO:0000256" key="2">
    <source>
        <dbReference type="ARBA" id="ARBA00004236"/>
    </source>
</evidence>
<comment type="subcellular location">
    <subcellularLocation>
        <location evidence="2">Cell membrane</location>
    </subcellularLocation>
    <subcellularLocation>
        <location evidence="3">Secreted</location>
    </subcellularLocation>
</comment>
<dbReference type="PANTHER" id="PTHR15535">
    <property type="entry name" value="TRANSMEMBRANE PROTEIN 2-RELATED"/>
    <property type="match status" value="1"/>
</dbReference>
<keyword evidence="7" id="KW-0964">Secreted</keyword>
<keyword evidence="10" id="KW-0677">Repeat</keyword>
<dbReference type="InterPro" id="IPR011050">
    <property type="entry name" value="Pectin_lyase_fold/virulence"/>
</dbReference>
<dbReference type="PROSITE" id="PS52031">
    <property type="entry name" value="GG_LECTIN"/>
    <property type="match status" value="2"/>
</dbReference>
<dbReference type="InterPro" id="IPR039477">
    <property type="entry name" value="ILEI/PANDER_dom"/>
</dbReference>
<keyword evidence="14" id="KW-0326">Glycosidase</keyword>
<evidence type="ECO:0000256" key="4">
    <source>
        <dbReference type="ARBA" id="ARBA00007586"/>
    </source>
</evidence>
<dbReference type="RefSeq" id="XP_023375806.1">
    <property type="nucleotide sequence ID" value="XM_023520038.1"/>
</dbReference>
<evidence type="ECO:0000256" key="10">
    <source>
        <dbReference type="ARBA" id="ARBA00022737"/>
    </source>
</evidence>
<dbReference type="CDD" id="cd13938">
    <property type="entry name" value="PANDER_like_TMEM2"/>
    <property type="match status" value="1"/>
</dbReference>
<feature type="region of interest" description="Disordered" evidence="16">
    <location>
        <begin position="1"/>
        <end position="48"/>
    </location>
</feature>
<evidence type="ECO:0000313" key="18">
    <source>
        <dbReference type="Proteomes" id="UP000515202"/>
    </source>
</evidence>
<dbReference type="GO" id="GO:0030246">
    <property type="term" value="F:carbohydrate binding"/>
    <property type="evidence" value="ECO:0007669"/>
    <property type="project" value="UniProtKB-UniRule"/>
</dbReference>